<evidence type="ECO:0000256" key="1">
    <source>
        <dbReference type="ARBA" id="ARBA00022481"/>
    </source>
</evidence>
<protein>
    <recommendedName>
        <fullName evidence="8">Cysteine-rich protein 1</fullName>
    </recommendedName>
</protein>
<keyword evidence="1" id="KW-0488">Methylation</keyword>
<reference evidence="11 12" key="1">
    <citation type="submission" date="2023-11" db="EMBL/GenBank/DDBJ databases">
        <title>Dfirmibasis_genome.</title>
        <authorList>
            <person name="Edelbroek B."/>
            <person name="Kjellin J."/>
            <person name="Jerlstrom-Hultqvist J."/>
            <person name="Soderbom F."/>
        </authorList>
    </citation>
    <scope>NUCLEOTIDE SEQUENCE [LARGE SCALE GENOMIC DNA]</scope>
    <source>
        <strain evidence="11 12">TNS-C-14</strain>
    </source>
</reference>
<keyword evidence="12" id="KW-1185">Reference proteome</keyword>
<dbReference type="Proteomes" id="UP001344447">
    <property type="component" value="Unassembled WGS sequence"/>
</dbReference>
<dbReference type="FunFam" id="2.10.110.10:FF:000001">
    <property type="entry name" value="Cysteine and glycine-rich protein 1"/>
    <property type="match status" value="1"/>
</dbReference>
<accession>A0AAN7U8A3</accession>
<dbReference type="PROSITE" id="PS00478">
    <property type="entry name" value="LIM_DOMAIN_1"/>
    <property type="match status" value="2"/>
</dbReference>
<evidence type="ECO:0000313" key="12">
    <source>
        <dbReference type="Proteomes" id="UP001344447"/>
    </source>
</evidence>
<dbReference type="SMART" id="SM00132">
    <property type="entry name" value="LIM"/>
    <property type="match status" value="2"/>
</dbReference>
<keyword evidence="6 9" id="KW-0440">LIM domain</keyword>
<evidence type="ECO:0000256" key="9">
    <source>
        <dbReference type="PROSITE-ProRule" id="PRU00125"/>
    </source>
</evidence>
<dbReference type="GO" id="GO:0046872">
    <property type="term" value="F:metal ion binding"/>
    <property type="evidence" value="ECO:0007669"/>
    <property type="project" value="UniProtKB-KW"/>
</dbReference>
<evidence type="ECO:0000256" key="7">
    <source>
        <dbReference type="ARBA" id="ARBA00055254"/>
    </source>
</evidence>
<sequence>MSSICPTCQKRVYAAEAVKACEKQYHKLCLQCFHCHKILQLGQYSERDGQPYCKTDYDRLFRQAGYRAGGVVADSFEAAPKVETTTPVEPTPAPTFLEPTEETKVQLFPTNCPKCGKKAFFSELKVYNSRDWHKACFACFTCNKNLASGQYSEKEGLVYCPRCYQSKYGPKGFSQSGSMVLH</sequence>
<dbReference type="CDD" id="cd09401">
    <property type="entry name" value="LIM_TLP_like"/>
    <property type="match status" value="2"/>
</dbReference>
<evidence type="ECO:0000256" key="4">
    <source>
        <dbReference type="ARBA" id="ARBA00022833"/>
    </source>
</evidence>
<evidence type="ECO:0000256" key="2">
    <source>
        <dbReference type="ARBA" id="ARBA00022723"/>
    </source>
</evidence>
<keyword evidence="5" id="KW-0007">Acetylation</keyword>
<evidence type="ECO:0000256" key="8">
    <source>
        <dbReference type="ARBA" id="ARBA00072537"/>
    </source>
</evidence>
<evidence type="ECO:0000256" key="5">
    <source>
        <dbReference type="ARBA" id="ARBA00022990"/>
    </source>
</evidence>
<evidence type="ECO:0000313" key="11">
    <source>
        <dbReference type="EMBL" id="KAK5583165.1"/>
    </source>
</evidence>
<dbReference type="Gene3D" id="2.10.110.10">
    <property type="entry name" value="Cysteine Rich Protein"/>
    <property type="match status" value="2"/>
</dbReference>
<feature type="domain" description="LIM zinc-binding" evidence="10">
    <location>
        <begin position="3"/>
        <end position="63"/>
    </location>
</feature>
<keyword evidence="2 9" id="KW-0479">Metal-binding</keyword>
<dbReference type="FunFam" id="2.10.110.10:FF:000054">
    <property type="entry name" value="Cysteine-rich protein 1"/>
    <property type="match status" value="1"/>
</dbReference>
<dbReference type="PANTHER" id="PTHR46074:SF5">
    <property type="entry name" value="LIM DOMAIN-CONTAINING PROTEIN C"/>
    <property type="match status" value="1"/>
</dbReference>
<dbReference type="PROSITE" id="PS50023">
    <property type="entry name" value="LIM_DOMAIN_2"/>
    <property type="match status" value="2"/>
</dbReference>
<feature type="domain" description="LIM zinc-binding" evidence="10">
    <location>
        <begin position="110"/>
        <end position="170"/>
    </location>
</feature>
<organism evidence="11 12">
    <name type="scientific">Dictyostelium firmibasis</name>
    <dbReference type="NCBI Taxonomy" id="79012"/>
    <lineage>
        <taxon>Eukaryota</taxon>
        <taxon>Amoebozoa</taxon>
        <taxon>Evosea</taxon>
        <taxon>Eumycetozoa</taxon>
        <taxon>Dictyostelia</taxon>
        <taxon>Dictyosteliales</taxon>
        <taxon>Dictyosteliaceae</taxon>
        <taxon>Dictyostelium</taxon>
    </lineage>
</organism>
<dbReference type="EMBL" id="JAVFKY010000001">
    <property type="protein sequence ID" value="KAK5583165.1"/>
    <property type="molecule type" value="Genomic_DNA"/>
</dbReference>
<dbReference type="InterPro" id="IPR001781">
    <property type="entry name" value="Znf_LIM"/>
</dbReference>
<dbReference type="AlphaFoldDB" id="A0AAN7U8A3"/>
<evidence type="ECO:0000259" key="10">
    <source>
        <dbReference type="PROSITE" id="PS50023"/>
    </source>
</evidence>
<comment type="caution">
    <text evidence="11">The sequence shown here is derived from an EMBL/GenBank/DDBJ whole genome shotgun (WGS) entry which is preliminary data.</text>
</comment>
<keyword evidence="4 9" id="KW-0862">Zinc</keyword>
<proteinExistence type="predicted"/>
<dbReference type="PANTHER" id="PTHR46074">
    <property type="entry name" value="CYSTEINE-RICH PROTEIN CRIP FAMILY MEMBER"/>
    <property type="match status" value="1"/>
</dbReference>
<evidence type="ECO:0000256" key="3">
    <source>
        <dbReference type="ARBA" id="ARBA00022737"/>
    </source>
</evidence>
<keyword evidence="3" id="KW-0677">Repeat</keyword>
<gene>
    <name evidence="11" type="ORF">RB653_004755</name>
</gene>
<comment type="function">
    <text evidence="7">Seems to have a role in zinc absorption and may function as an intracellular zinc transport protein.</text>
</comment>
<name>A0AAN7U8A3_9MYCE</name>
<dbReference type="SUPFAM" id="SSF57716">
    <property type="entry name" value="Glucocorticoid receptor-like (DNA-binding domain)"/>
    <property type="match status" value="3"/>
</dbReference>
<evidence type="ECO:0000256" key="6">
    <source>
        <dbReference type="ARBA" id="ARBA00023038"/>
    </source>
</evidence>
<dbReference type="Pfam" id="PF00412">
    <property type="entry name" value="LIM"/>
    <property type="match status" value="2"/>
</dbReference>